<evidence type="ECO:0000313" key="4">
    <source>
        <dbReference type="Proteomes" id="UP001296993"/>
    </source>
</evidence>
<dbReference type="InterPro" id="IPR036390">
    <property type="entry name" value="WH_DNA-bd_sf"/>
</dbReference>
<dbReference type="InterPro" id="IPR036388">
    <property type="entry name" value="WH-like_DNA-bd_sf"/>
</dbReference>
<dbReference type="CDD" id="cd00090">
    <property type="entry name" value="HTH_ARSR"/>
    <property type="match status" value="1"/>
</dbReference>
<proteinExistence type="predicted"/>
<feature type="region of interest" description="Disordered" evidence="1">
    <location>
        <begin position="1"/>
        <end position="21"/>
    </location>
</feature>
<dbReference type="PANTHER" id="PTHR38600">
    <property type="entry name" value="TRANSCRIPTIONAL REGULATORY PROTEIN"/>
    <property type="match status" value="1"/>
</dbReference>
<dbReference type="Pfam" id="PF01022">
    <property type="entry name" value="HTH_5"/>
    <property type="match status" value="1"/>
</dbReference>
<gene>
    <name evidence="3" type="ORF">JOF47_003255</name>
</gene>
<comment type="caution">
    <text evidence="3">The sequence shown here is derived from an EMBL/GenBank/DDBJ whole genome shotgun (WGS) entry which is preliminary data.</text>
</comment>
<protein>
    <submittedName>
        <fullName evidence="3">DNA-binding transcriptional ArsR family regulator</fullName>
    </submittedName>
</protein>
<sequence length="178" mass="20399">MGDMAAHVAAPTAGKGERGGRRKFFDQGRHLGGAVFCAHPCPWNWVWKTPCARFLREVTYNQMVVHELSELEIDRIFQALADATRRDIIKQAMRREQSVSELAKHYRMSFAAVQKHVAVLEKASLITKEKRGREQIVHGNPEMLHRAAQLLDAYEDIWRQRANRIGEILLEPRKGTES</sequence>
<dbReference type="InterPro" id="IPR011991">
    <property type="entry name" value="ArsR-like_HTH"/>
</dbReference>
<organism evidence="3 4">
    <name type="scientific">Paeniglutamicibacter kerguelensis</name>
    <dbReference type="NCBI Taxonomy" id="254788"/>
    <lineage>
        <taxon>Bacteria</taxon>
        <taxon>Bacillati</taxon>
        <taxon>Actinomycetota</taxon>
        <taxon>Actinomycetes</taxon>
        <taxon>Micrococcales</taxon>
        <taxon>Micrococcaceae</taxon>
        <taxon>Paeniglutamicibacter</taxon>
    </lineage>
</organism>
<evidence type="ECO:0000259" key="2">
    <source>
        <dbReference type="PROSITE" id="PS50987"/>
    </source>
</evidence>
<reference evidence="3 4" key="1">
    <citation type="submission" date="2021-03" db="EMBL/GenBank/DDBJ databases">
        <title>Sequencing the genomes of 1000 actinobacteria strains.</title>
        <authorList>
            <person name="Klenk H.-P."/>
        </authorList>
    </citation>
    <scope>NUCLEOTIDE SEQUENCE [LARGE SCALE GENOMIC DNA]</scope>
    <source>
        <strain evidence="3 4">DSM 15797</strain>
    </source>
</reference>
<dbReference type="SUPFAM" id="SSF46785">
    <property type="entry name" value="Winged helix' DNA-binding domain"/>
    <property type="match status" value="1"/>
</dbReference>
<feature type="domain" description="HTH arsR-type" evidence="2">
    <location>
        <begin position="65"/>
        <end position="161"/>
    </location>
</feature>
<dbReference type="Proteomes" id="UP001296993">
    <property type="component" value="Unassembled WGS sequence"/>
</dbReference>
<dbReference type="SMART" id="SM00418">
    <property type="entry name" value="HTH_ARSR"/>
    <property type="match status" value="1"/>
</dbReference>
<evidence type="ECO:0000313" key="3">
    <source>
        <dbReference type="EMBL" id="MBP2387744.1"/>
    </source>
</evidence>
<dbReference type="GO" id="GO:0003677">
    <property type="term" value="F:DNA binding"/>
    <property type="evidence" value="ECO:0007669"/>
    <property type="project" value="UniProtKB-KW"/>
</dbReference>
<name>A0ABS4XJ95_9MICC</name>
<dbReference type="EMBL" id="JAGIOF010000001">
    <property type="protein sequence ID" value="MBP2387744.1"/>
    <property type="molecule type" value="Genomic_DNA"/>
</dbReference>
<dbReference type="PANTHER" id="PTHR38600:SF2">
    <property type="entry name" value="SLL0088 PROTEIN"/>
    <property type="match status" value="1"/>
</dbReference>
<dbReference type="Gene3D" id="1.10.10.10">
    <property type="entry name" value="Winged helix-like DNA-binding domain superfamily/Winged helix DNA-binding domain"/>
    <property type="match status" value="1"/>
</dbReference>
<keyword evidence="3" id="KW-0238">DNA-binding</keyword>
<dbReference type="PROSITE" id="PS50987">
    <property type="entry name" value="HTH_ARSR_2"/>
    <property type="match status" value="1"/>
</dbReference>
<keyword evidence="4" id="KW-1185">Reference proteome</keyword>
<accession>A0ABS4XJ95</accession>
<evidence type="ECO:0000256" key="1">
    <source>
        <dbReference type="SAM" id="MobiDB-lite"/>
    </source>
</evidence>
<dbReference type="InterPro" id="IPR001845">
    <property type="entry name" value="HTH_ArsR_DNA-bd_dom"/>
</dbReference>